<comment type="function">
    <text evidence="2">Involved in calcium binding and microtubule stabilization. Acts as a negative regulator of TSC22D1-mediated apoptosis, via interaction with and destabilization of TSC22D1 protein.</text>
</comment>
<dbReference type="Proteomes" id="UP000694407">
    <property type="component" value="Unplaced"/>
</dbReference>
<protein>
    <recommendedName>
        <fullName evidence="1">Translationally-controlled tumor protein</fullName>
    </recommendedName>
</protein>
<evidence type="ECO:0000256" key="1">
    <source>
        <dbReference type="ARBA" id="ARBA00040832"/>
    </source>
</evidence>
<comment type="subunit">
    <text evidence="3">Homodimer. Interacts with STEAP3. Interacts with TSC22D1; interaction results in the destabilization of TSC22D1 protein.</text>
</comment>
<dbReference type="InterPro" id="IPR011323">
    <property type="entry name" value="Mss4/transl-control_tumour"/>
</dbReference>
<sequence length="196" mass="22134">MIIYPDVISYNEKFSDIYKIQETVDGLCLEVERKMVSRTEGNTDDSLLDRNVSAEGPEVEGTKSTVITGVGIVMNHHLQETSFTKAAYKKYMKSIKGKLEEQKPERVKPFMAETAEQIKHTLANFKNYQFFIGENINPDSMVALLHNHENAVTTYMIFLKGCFRNGEMLINLAVTLDLSSIIITGCCLSSTQHQDL</sequence>
<evidence type="ECO:0000313" key="7">
    <source>
        <dbReference type="Proteomes" id="UP000694407"/>
    </source>
</evidence>
<dbReference type="InterPro" id="IPR034737">
    <property type="entry name" value="TCTP"/>
</dbReference>
<dbReference type="SUPFAM" id="SSF51316">
    <property type="entry name" value="Mss4-like"/>
    <property type="match status" value="1"/>
</dbReference>
<feature type="domain" description="TCTP" evidence="5">
    <location>
        <begin position="1"/>
        <end position="168"/>
    </location>
</feature>
<evidence type="ECO:0000256" key="2">
    <source>
        <dbReference type="ARBA" id="ARBA00046053"/>
    </source>
</evidence>
<dbReference type="PANTHER" id="PTHR11991:SF0">
    <property type="entry name" value="TRANSLATIONALLY-CONTROLLED TUMOR PROTEIN"/>
    <property type="match status" value="1"/>
</dbReference>
<dbReference type="GO" id="GO:0005737">
    <property type="term" value="C:cytoplasm"/>
    <property type="evidence" value="ECO:0007669"/>
    <property type="project" value="TreeGrafter"/>
</dbReference>
<dbReference type="Pfam" id="PF00838">
    <property type="entry name" value="TCTP"/>
    <property type="match status" value="1"/>
</dbReference>
<organism evidence="6 7">
    <name type="scientific">Marmota marmota marmota</name>
    <name type="common">Alpine marmot</name>
    <dbReference type="NCBI Taxonomy" id="9994"/>
    <lineage>
        <taxon>Eukaryota</taxon>
        <taxon>Metazoa</taxon>
        <taxon>Chordata</taxon>
        <taxon>Craniata</taxon>
        <taxon>Vertebrata</taxon>
        <taxon>Euteleostomi</taxon>
        <taxon>Mammalia</taxon>
        <taxon>Eutheria</taxon>
        <taxon>Euarchontoglires</taxon>
        <taxon>Glires</taxon>
        <taxon>Rodentia</taxon>
        <taxon>Sciuromorpha</taxon>
        <taxon>Sciuridae</taxon>
        <taxon>Xerinae</taxon>
        <taxon>Marmotini</taxon>
        <taxon>Marmota</taxon>
    </lineage>
</organism>
<accession>A0A8C6A3Y5</accession>
<reference evidence="6" key="2">
    <citation type="submission" date="2025-09" db="UniProtKB">
        <authorList>
            <consortium name="Ensembl"/>
        </authorList>
    </citation>
    <scope>IDENTIFICATION</scope>
</reference>
<dbReference type="PRINTS" id="PR01653">
    <property type="entry name" value="TCTPROTEIN"/>
</dbReference>
<evidence type="ECO:0000256" key="4">
    <source>
        <dbReference type="PROSITE-ProRule" id="PRU01133"/>
    </source>
</evidence>
<keyword evidence="7" id="KW-1185">Reference proteome</keyword>
<dbReference type="InterPro" id="IPR011057">
    <property type="entry name" value="Mss4-like_sf"/>
</dbReference>
<dbReference type="PANTHER" id="PTHR11991">
    <property type="entry name" value="TRANSLATIONALLY CONTROLLED TUMOR PROTEIN-RELATED"/>
    <property type="match status" value="1"/>
</dbReference>
<dbReference type="PROSITE" id="PS51797">
    <property type="entry name" value="TCTP_3"/>
    <property type="match status" value="1"/>
</dbReference>
<dbReference type="InterPro" id="IPR018105">
    <property type="entry name" value="Translational_control_tumour_p"/>
</dbReference>
<name>A0A8C6A3Y5_MARMA</name>
<evidence type="ECO:0000256" key="3">
    <source>
        <dbReference type="ARBA" id="ARBA00047116"/>
    </source>
</evidence>
<reference evidence="6" key="1">
    <citation type="submission" date="2025-08" db="UniProtKB">
        <authorList>
            <consortium name="Ensembl"/>
        </authorList>
    </citation>
    <scope>IDENTIFICATION</scope>
</reference>
<dbReference type="AlphaFoldDB" id="A0A8C6A3Y5"/>
<dbReference type="GeneTree" id="ENSGT00390000006051"/>
<dbReference type="Ensembl" id="ENSMMMT00000027984.1">
    <property type="protein sequence ID" value="ENSMMMP00000024719.1"/>
    <property type="gene ID" value="ENSMMMG00000021646.1"/>
</dbReference>
<evidence type="ECO:0000259" key="5">
    <source>
        <dbReference type="PROSITE" id="PS51797"/>
    </source>
</evidence>
<proteinExistence type="inferred from homology"/>
<dbReference type="GO" id="GO:0005509">
    <property type="term" value="F:calcium ion binding"/>
    <property type="evidence" value="ECO:0007669"/>
    <property type="project" value="TreeGrafter"/>
</dbReference>
<comment type="similarity">
    <text evidence="4">Belongs to the TCTP family.</text>
</comment>
<dbReference type="Gene3D" id="2.170.150.10">
    <property type="entry name" value="Metal Binding Protein, Guanine Nucleotide Exchange Factor, Chain A"/>
    <property type="match status" value="1"/>
</dbReference>
<evidence type="ECO:0000313" key="6">
    <source>
        <dbReference type="Ensembl" id="ENSMMMP00000024719.1"/>
    </source>
</evidence>